<keyword evidence="4" id="KW-1185">Reference proteome</keyword>
<accession>A0A6N3SSH6</accession>
<evidence type="ECO:0000313" key="4">
    <source>
        <dbReference type="Proteomes" id="UP000321891"/>
    </source>
</evidence>
<dbReference type="AlphaFoldDB" id="A0A0D6N3M0"/>
<reference evidence="1 3" key="1">
    <citation type="submission" date="2012-11" db="EMBL/GenBank/DDBJ databases">
        <title>Whole genome sequence of Acetobacter cibinongensis 4H-1.</title>
        <authorList>
            <person name="Azuma Y."/>
            <person name="Higashiura N."/>
            <person name="Hirakawa H."/>
            <person name="Matsushita K."/>
        </authorList>
    </citation>
    <scope>NUCLEOTIDE SEQUENCE [LARGE SCALE GENOMIC DNA]</scope>
    <source>
        <strain evidence="1 3">4H-1</strain>
    </source>
</reference>
<name>A0A0D6N3M0_9PROT</name>
<organism evidence="1 3">
    <name type="scientific">Acetobacter cibinongensis</name>
    <dbReference type="NCBI Taxonomy" id="146475"/>
    <lineage>
        <taxon>Bacteria</taxon>
        <taxon>Pseudomonadati</taxon>
        <taxon>Pseudomonadota</taxon>
        <taxon>Alphaproteobacteria</taxon>
        <taxon>Acetobacterales</taxon>
        <taxon>Acetobacteraceae</taxon>
        <taxon>Acetobacter</taxon>
    </lineage>
</organism>
<dbReference type="EMBL" id="BJVU01000020">
    <property type="protein sequence ID" value="GEL60042.1"/>
    <property type="molecule type" value="Genomic_DNA"/>
</dbReference>
<gene>
    <name evidence="1" type="ORF">Abci_009_021</name>
    <name evidence="2" type="ORF">ACI01nite_26440</name>
</gene>
<dbReference type="EMBL" id="BAMV01000009">
    <property type="protein sequence ID" value="GAN60116.1"/>
    <property type="molecule type" value="Genomic_DNA"/>
</dbReference>
<proteinExistence type="predicted"/>
<evidence type="ECO:0000313" key="3">
    <source>
        <dbReference type="Proteomes" id="UP000032671"/>
    </source>
</evidence>
<dbReference type="STRING" id="1231339.Abci_009_021"/>
<evidence type="ECO:0000313" key="1">
    <source>
        <dbReference type="EMBL" id="GAN60116.1"/>
    </source>
</evidence>
<evidence type="ECO:0000313" key="2">
    <source>
        <dbReference type="EMBL" id="GEL60042.1"/>
    </source>
</evidence>
<dbReference type="RefSeq" id="WP_146807033.1">
    <property type="nucleotide sequence ID" value="NZ_BAMV01000009.1"/>
</dbReference>
<accession>A0A0D6N3M0</accession>
<reference evidence="2 4" key="2">
    <citation type="submission" date="2019-07" db="EMBL/GenBank/DDBJ databases">
        <title>Whole genome shotgun sequence of Acetobacter cibinongensis NBRC 16605.</title>
        <authorList>
            <person name="Hosoyama A."/>
            <person name="Uohara A."/>
            <person name="Ohji S."/>
            <person name="Ichikawa N."/>
        </authorList>
    </citation>
    <scope>NUCLEOTIDE SEQUENCE [LARGE SCALE GENOMIC DNA]</scope>
    <source>
        <strain evidence="2 4">NBRC 16605</strain>
    </source>
</reference>
<sequence length="84" mass="9305">MAQPMQQIDLVAQQLRQGASAYAEQRVFTLLLNQDRQEAAVWLARMADKLDAAARELTAAGEMLAHAKVQLPVIIDAEFVEVRA</sequence>
<dbReference type="Proteomes" id="UP000321891">
    <property type="component" value="Unassembled WGS sequence"/>
</dbReference>
<protein>
    <submittedName>
        <fullName evidence="1">Uncharacterized protein</fullName>
    </submittedName>
</protein>
<comment type="caution">
    <text evidence="1">The sequence shown here is derived from an EMBL/GenBank/DDBJ whole genome shotgun (WGS) entry which is preliminary data.</text>
</comment>
<dbReference type="Proteomes" id="UP000032671">
    <property type="component" value="Unassembled WGS sequence"/>
</dbReference>